<dbReference type="AlphaFoldDB" id="Q1ARC4"/>
<keyword evidence="5 7" id="KW-1133">Transmembrane helix</keyword>
<keyword evidence="4 7" id="KW-0812">Transmembrane</keyword>
<evidence type="ECO:0000256" key="6">
    <source>
        <dbReference type="ARBA" id="ARBA00023136"/>
    </source>
</evidence>
<dbReference type="PANTHER" id="PTHR33932">
    <property type="entry name" value="NA(+)/H(+) ANTIPORTER SUBUNIT B"/>
    <property type="match status" value="1"/>
</dbReference>
<comment type="similarity">
    <text evidence="2">Belongs to the CPA3 antiporters (TC 2.A.63) subunit B family.</text>
</comment>
<dbReference type="PANTHER" id="PTHR33932:SF4">
    <property type="entry name" value="NA(+)_H(+) ANTIPORTER SUBUNIT B"/>
    <property type="match status" value="1"/>
</dbReference>
<feature type="transmembrane region" description="Helical" evidence="7">
    <location>
        <begin position="41"/>
        <end position="59"/>
    </location>
</feature>
<dbReference type="KEGG" id="rxy:Rxyl_3147"/>
<keyword evidence="3" id="KW-1003">Cell membrane</keyword>
<reference evidence="9 10" key="1">
    <citation type="submission" date="2006-06" db="EMBL/GenBank/DDBJ databases">
        <title>Complete sequence of Rubrobacter xylanophilus DSM 9941.</title>
        <authorList>
            <consortium name="US DOE Joint Genome Institute"/>
            <person name="Copeland A."/>
            <person name="Lucas S."/>
            <person name="Lapidus A."/>
            <person name="Barry K."/>
            <person name="Detter J.C."/>
            <person name="Glavina del Rio T."/>
            <person name="Hammon N."/>
            <person name="Israni S."/>
            <person name="Dalin E."/>
            <person name="Tice H."/>
            <person name="Pitluck S."/>
            <person name="Munk A.C."/>
            <person name="Brettin T."/>
            <person name="Bruce D."/>
            <person name="Han C."/>
            <person name="Tapia R."/>
            <person name="Gilna P."/>
            <person name="Schmutz J."/>
            <person name="Larimer F."/>
            <person name="Land M."/>
            <person name="Hauser L."/>
            <person name="Kyrpides N."/>
            <person name="Lykidis A."/>
            <person name="da Costa M.S."/>
            <person name="Rainey F.A."/>
            <person name="Empadinhas N."/>
            <person name="Jolivet E."/>
            <person name="Battista J.R."/>
            <person name="Richardson P."/>
        </authorList>
    </citation>
    <scope>NUCLEOTIDE SEQUENCE [LARGE SCALE GENOMIC DNA]</scope>
    <source>
        <strain evidence="10">DSM 9941 / NBRC 16129 / PRD-1</strain>
    </source>
</reference>
<evidence type="ECO:0000256" key="3">
    <source>
        <dbReference type="ARBA" id="ARBA00022475"/>
    </source>
</evidence>
<dbReference type="InterPro" id="IPR007182">
    <property type="entry name" value="MnhB"/>
</dbReference>
<dbReference type="Pfam" id="PF04039">
    <property type="entry name" value="MnhB"/>
    <property type="match status" value="1"/>
</dbReference>
<feature type="transmembrane region" description="Helical" evidence="7">
    <location>
        <begin position="113"/>
        <end position="135"/>
    </location>
</feature>
<evidence type="ECO:0000259" key="8">
    <source>
        <dbReference type="Pfam" id="PF04039"/>
    </source>
</evidence>
<evidence type="ECO:0000313" key="9">
    <source>
        <dbReference type="EMBL" id="ABG06054.1"/>
    </source>
</evidence>
<dbReference type="GO" id="GO:0005886">
    <property type="term" value="C:plasma membrane"/>
    <property type="evidence" value="ECO:0007669"/>
    <property type="project" value="UniProtKB-SubCell"/>
</dbReference>
<evidence type="ECO:0000256" key="4">
    <source>
        <dbReference type="ARBA" id="ARBA00022692"/>
    </source>
</evidence>
<evidence type="ECO:0000313" key="10">
    <source>
        <dbReference type="Proteomes" id="UP000006637"/>
    </source>
</evidence>
<comment type="subcellular location">
    <subcellularLocation>
        <location evidence="1">Cell membrane</location>
        <topology evidence="1">Multi-pass membrane protein</topology>
    </subcellularLocation>
</comment>
<name>Q1ARC4_RUBXD</name>
<dbReference type="HOGENOM" id="CLU_101659_2_0_11"/>
<feature type="domain" description="Na+/H+ antiporter MnhB subunit-related protein" evidence="8">
    <location>
        <begin position="11"/>
        <end position="134"/>
    </location>
</feature>
<proteinExistence type="inferred from homology"/>
<sequence length="150" mass="15735">MRPEELRGDMTRFVSRALLLPSLVTAAAILVKGYAQPGDGFSAGVVASLGVLLQYMAFGEEEASRLLPLPPAGLLCFGGLLLALALAAFPLLFGQPPLTHYPPPGEEPVHLGTLELITAVAFDTGIFLLVFGFSVGVMRLISGAREEGEG</sequence>
<protein>
    <submittedName>
        <fullName evidence="9">Na+/H+ antiporter MnhB subunit-related protein</fullName>
    </submittedName>
</protein>
<feature type="transmembrane region" description="Helical" evidence="7">
    <location>
        <begin position="17"/>
        <end position="35"/>
    </location>
</feature>
<evidence type="ECO:0000256" key="5">
    <source>
        <dbReference type="ARBA" id="ARBA00022989"/>
    </source>
</evidence>
<accession>Q1ARC4</accession>
<dbReference type="STRING" id="266117.Rxyl_3147"/>
<evidence type="ECO:0000256" key="2">
    <source>
        <dbReference type="ARBA" id="ARBA00009425"/>
    </source>
</evidence>
<evidence type="ECO:0000256" key="1">
    <source>
        <dbReference type="ARBA" id="ARBA00004651"/>
    </source>
</evidence>
<dbReference type="eggNOG" id="COG2111">
    <property type="taxonomic scope" value="Bacteria"/>
</dbReference>
<gene>
    <name evidence="9" type="ordered locus">Rxyl_3147</name>
</gene>
<keyword evidence="6 7" id="KW-0472">Membrane</keyword>
<dbReference type="RefSeq" id="WP_011566059.1">
    <property type="nucleotide sequence ID" value="NC_008148.1"/>
</dbReference>
<evidence type="ECO:0000256" key="7">
    <source>
        <dbReference type="SAM" id="Phobius"/>
    </source>
</evidence>
<dbReference type="InterPro" id="IPR050622">
    <property type="entry name" value="CPA3_antiporter_subunitB"/>
</dbReference>
<keyword evidence="10" id="KW-1185">Reference proteome</keyword>
<dbReference type="EMBL" id="CP000386">
    <property type="protein sequence ID" value="ABG06054.1"/>
    <property type="molecule type" value="Genomic_DNA"/>
</dbReference>
<organism evidence="9 10">
    <name type="scientific">Rubrobacter xylanophilus (strain DSM 9941 / JCM 11954 / NBRC 16129 / PRD-1)</name>
    <dbReference type="NCBI Taxonomy" id="266117"/>
    <lineage>
        <taxon>Bacteria</taxon>
        <taxon>Bacillati</taxon>
        <taxon>Actinomycetota</taxon>
        <taxon>Rubrobacteria</taxon>
        <taxon>Rubrobacterales</taxon>
        <taxon>Rubrobacteraceae</taxon>
        <taxon>Rubrobacter</taxon>
    </lineage>
</organism>
<feature type="transmembrane region" description="Helical" evidence="7">
    <location>
        <begin position="71"/>
        <end position="93"/>
    </location>
</feature>
<dbReference type="Proteomes" id="UP000006637">
    <property type="component" value="Chromosome"/>
</dbReference>